<dbReference type="PANTHER" id="PTHR21266">
    <property type="entry name" value="IRON-SULFUR DOMAIN CONTAINING PROTEIN"/>
    <property type="match status" value="1"/>
</dbReference>
<evidence type="ECO:0000256" key="3">
    <source>
        <dbReference type="ARBA" id="ARBA00023002"/>
    </source>
</evidence>
<evidence type="ECO:0000259" key="6">
    <source>
        <dbReference type="PROSITE" id="PS51296"/>
    </source>
</evidence>
<sequence>MAFLKNCWYVIGWSHEFPAEDLVARTALGEPLVIYRRTDGTPVVFEDRCCHRLAPLSLGQREGNDLRCMYHGLKFAPSGRCIEIPGQEKVPASYCVRSYPAVERASWLWVWMGDPEAADESLIPFS</sequence>
<dbReference type="AlphaFoldDB" id="A0A418Y5N6"/>
<proteinExistence type="predicted"/>
<name>A0A418Y5N6_9BURK</name>
<dbReference type="Gene3D" id="2.102.10.10">
    <property type="entry name" value="Rieske [2Fe-2S] iron-sulphur domain"/>
    <property type="match status" value="1"/>
</dbReference>
<dbReference type="InterPro" id="IPR050584">
    <property type="entry name" value="Cholesterol_7-desaturase"/>
</dbReference>
<dbReference type="GO" id="GO:0051213">
    <property type="term" value="F:dioxygenase activity"/>
    <property type="evidence" value="ECO:0007669"/>
    <property type="project" value="UniProtKB-KW"/>
</dbReference>
<feature type="domain" description="Rieske" evidence="6">
    <location>
        <begin position="8"/>
        <end position="110"/>
    </location>
</feature>
<dbReference type="PROSITE" id="PS51296">
    <property type="entry name" value="RIESKE"/>
    <property type="match status" value="1"/>
</dbReference>
<evidence type="ECO:0000256" key="5">
    <source>
        <dbReference type="ARBA" id="ARBA00023014"/>
    </source>
</evidence>
<organism evidence="7 8">
    <name type="scientific">Massilia cavernae</name>
    <dbReference type="NCBI Taxonomy" id="2320864"/>
    <lineage>
        <taxon>Bacteria</taxon>
        <taxon>Pseudomonadati</taxon>
        <taxon>Pseudomonadota</taxon>
        <taxon>Betaproteobacteria</taxon>
        <taxon>Burkholderiales</taxon>
        <taxon>Oxalobacteraceae</taxon>
        <taxon>Telluria group</taxon>
        <taxon>Massilia</taxon>
    </lineage>
</organism>
<dbReference type="Pfam" id="PF00355">
    <property type="entry name" value="Rieske"/>
    <property type="match status" value="1"/>
</dbReference>
<evidence type="ECO:0000256" key="4">
    <source>
        <dbReference type="ARBA" id="ARBA00023004"/>
    </source>
</evidence>
<accession>A0A418Y5N6</accession>
<protein>
    <submittedName>
        <fullName evidence="7">Aromatic ring-hydroxylating dioxygenase subunit alpha</fullName>
    </submittedName>
</protein>
<gene>
    <name evidence="7" type="ORF">D3872_05835</name>
</gene>
<dbReference type="EMBL" id="QYUP01000063">
    <property type="protein sequence ID" value="RJG22067.1"/>
    <property type="molecule type" value="Genomic_DNA"/>
</dbReference>
<evidence type="ECO:0000313" key="7">
    <source>
        <dbReference type="EMBL" id="RJG22067.1"/>
    </source>
</evidence>
<dbReference type="InterPro" id="IPR036922">
    <property type="entry name" value="Rieske_2Fe-2S_sf"/>
</dbReference>
<dbReference type="PANTHER" id="PTHR21266:SF60">
    <property type="entry name" value="3-KETOSTEROID-9-ALPHA-MONOOXYGENASE, OXYGENASE COMPONENT"/>
    <property type="match status" value="1"/>
</dbReference>
<dbReference type="RefSeq" id="WP_147373812.1">
    <property type="nucleotide sequence ID" value="NZ_QYUP01000063.1"/>
</dbReference>
<dbReference type="Proteomes" id="UP000284006">
    <property type="component" value="Unassembled WGS sequence"/>
</dbReference>
<keyword evidence="4" id="KW-0408">Iron</keyword>
<reference evidence="7 8" key="1">
    <citation type="submission" date="2018-09" db="EMBL/GenBank/DDBJ databases">
        <authorList>
            <person name="Zhu H."/>
        </authorList>
    </citation>
    <scope>NUCLEOTIDE SEQUENCE [LARGE SCALE GENOMIC DNA]</scope>
    <source>
        <strain evidence="7 8">K1S02-61</strain>
    </source>
</reference>
<evidence type="ECO:0000256" key="2">
    <source>
        <dbReference type="ARBA" id="ARBA00022723"/>
    </source>
</evidence>
<evidence type="ECO:0000313" key="8">
    <source>
        <dbReference type="Proteomes" id="UP000284006"/>
    </source>
</evidence>
<comment type="caution">
    <text evidence="7">The sequence shown here is derived from an EMBL/GenBank/DDBJ whole genome shotgun (WGS) entry which is preliminary data.</text>
</comment>
<dbReference type="SUPFAM" id="SSF50022">
    <property type="entry name" value="ISP domain"/>
    <property type="match status" value="1"/>
</dbReference>
<dbReference type="GO" id="GO:0051537">
    <property type="term" value="F:2 iron, 2 sulfur cluster binding"/>
    <property type="evidence" value="ECO:0007669"/>
    <property type="project" value="UniProtKB-KW"/>
</dbReference>
<keyword evidence="8" id="KW-1185">Reference proteome</keyword>
<keyword evidence="2" id="KW-0479">Metal-binding</keyword>
<evidence type="ECO:0000256" key="1">
    <source>
        <dbReference type="ARBA" id="ARBA00022714"/>
    </source>
</evidence>
<keyword evidence="1" id="KW-0001">2Fe-2S</keyword>
<feature type="non-terminal residue" evidence="7">
    <location>
        <position position="126"/>
    </location>
</feature>
<dbReference type="InterPro" id="IPR017941">
    <property type="entry name" value="Rieske_2Fe-2S"/>
</dbReference>
<keyword evidence="7" id="KW-0223">Dioxygenase</keyword>
<dbReference type="GO" id="GO:0046872">
    <property type="term" value="F:metal ion binding"/>
    <property type="evidence" value="ECO:0007669"/>
    <property type="project" value="UniProtKB-KW"/>
</dbReference>
<dbReference type="OrthoDB" id="9769355at2"/>
<keyword evidence="5" id="KW-0411">Iron-sulfur</keyword>
<keyword evidence="3" id="KW-0560">Oxidoreductase</keyword>